<dbReference type="AlphaFoldDB" id="A0A132NWX8"/>
<dbReference type="EMBL" id="JXTI01000029">
    <property type="protein sequence ID" value="KWX14569.1"/>
    <property type="molecule type" value="Genomic_DNA"/>
</dbReference>
<organism evidence="1 2">
    <name type="scientific">Giardia duodenalis assemblage B</name>
    <dbReference type="NCBI Taxonomy" id="1394984"/>
    <lineage>
        <taxon>Eukaryota</taxon>
        <taxon>Metamonada</taxon>
        <taxon>Diplomonadida</taxon>
        <taxon>Hexamitidae</taxon>
        <taxon>Giardiinae</taxon>
        <taxon>Giardia</taxon>
    </lineage>
</organism>
<dbReference type="OrthoDB" id="10252372at2759"/>
<accession>A0A132NWX8</accession>
<protein>
    <submittedName>
        <fullName evidence="1">Uncharacterized protein</fullName>
    </submittedName>
</protein>
<reference evidence="1 2" key="1">
    <citation type="journal article" date="2015" name="Mol. Biochem. Parasitol.">
        <title>Identification of polymorphic genes for use in assemblage B genotyping assays through comparative genomics of multiple assemblage B Giardia duodenalis isolates.</title>
        <authorList>
            <person name="Wielinga C."/>
            <person name="Thompson R.C."/>
            <person name="Monis P."/>
            <person name="Ryan U."/>
        </authorList>
    </citation>
    <scope>NUCLEOTIDE SEQUENCE [LARGE SCALE GENOMIC DNA]</scope>
    <source>
        <strain evidence="1 2">BAH15c1</strain>
    </source>
</reference>
<evidence type="ECO:0000313" key="1">
    <source>
        <dbReference type="EMBL" id="KWX14569.1"/>
    </source>
</evidence>
<name>A0A132NWX8_GIAIN</name>
<dbReference type="VEuPathDB" id="GiardiaDB:QR46_1455"/>
<sequence length="542" mass="59456">MENQMHRPLISLNGAVMDKMCQIGHPTADGSRWLPYHDTALSKQISEELKWRALSTNADISFIGFHPRFPDLMIVIAGPLLYTYNALSGDCISIIEIVPKQDQQAQTTVDKFTIRSACICSELQLKSQVGQQSPYEILTPVLSVLVVTEEAPRYIIVIEIPTNCRRAEISVKKVLCPCELVEIISESYPFSPTTSASTSSDSSRQQGALKSGTSFIYLVEPRAVTVCQLNSISGIRSATPARIAFPNLISVATTPKHGTIVVASGTRVYFIHIDEKTEPESAQMTGLRSTTSASKHISDPTIIKVLSFDEAREYKGIQRISISNDGTKLLLAFKTHMTVYLIDQGFRPRSNAAPSGSSTFLMARVGAQEAKLIARLHFPEIPHLLDVFTRANELKAKHSTIPYILLDFDLSTYKQIADSFEKQPDGCLHFSRIFTFACNQSIEWSPDDNVVVLASLNGVGDSIYWDLSNALGSSLDNQEACDIDGTIWSPGSVAKCSQMVRKCFKFVPGTAMIVTASNGSLLTYVPERSESLGTAVPDESAI</sequence>
<dbReference type="SUPFAM" id="SSF101908">
    <property type="entry name" value="Putative isomerase YbhE"/>
    <property type="match status" value="1"/>
</dbReference>
<comment type="caution">
    <text evidence="1">The sequence shown here is derived from an EMBL/GenBank/DDBJ whole genome shotgun (WGS) entry which is preliminary data.</text>
</comment>
<evidence type="ECO:0000313" key="2">
    <source>
        <dbReference type="Proteomes" id="UP000070089"/>
    </source>
</evidence>
<proteinExistence type="predicted"/>
<gene>
    <name evidence="1" type="ORF">QR46_1455</name>
</gene>
<dbReference type="Proteomes" id="UP000070089">
    <property type="component" value="Unassembled WGS sequence"/>
</dbReference>